<dbReference type="SUPFAM" id="SSF81606">
    <property type="entry name" value="PP2C-like"/>
    <property type="match status" value="1"/>
</dbReference>
<protein>
    <submittedName>
        <fullName evidence="2">Protein phosphatase 2C domain-containing protein</fullName>
    </submittedName>
</protein>
<dbReference type="Pfam" id="PF13672">
    <property type="entry name" value="PP2C_2"/>
    <property type="match status" value="1"/>
</dbReference>
<sequence>MSSIDINKEQWKAFHCSHQGASHKKIGKVCQDAAFSSDGNRYALAIVCDGHGSTNYFRSDKGAKLAQKAVQNTLREFMGYFLSLEAIELEQQFLQQPDKFMRQLVTNIVYNWRKAVKKDFCRHPFRKEELAQVDAKHRTRYETESETYFVKAYGTTLIAVIIFPNHFWFGLHIGDGKCVACYEDGSWGQPIPWDEACFLNVTTSLCDEKAIEEFRYCLHTDRFPVALFVGSDGVDDSFLSNDDLYVFYQELYQTFQEKGREQARKEIDCYLPILSEKGSGDDISISGIIKNIKS</sequence>
<organism evidence="2 3">
    <name type="scientific">Parabacteroides merdae</name>
    <dbReference type="NCBI Taxonomy" id="46503"/>
    <lineage>
        <taxon>Bacteria</taxon>
        <taxon>Pseudomonadati</taxon>
        <taxon>Bacteroidota</taxon>
        <taxon>Bacteroidia</taxon>
        <taxon>Bacteroidales</taxon>
        <taxon>Tannerellaceae</taxon>
        <taxon>Parabacteroides</taxon>
    </lineage>
</organism>
<dbReference type="InterPro" id="IPR001932">
    <property type="entry name" value="PPM-type_phosphatase-like_dom"/>
</dbReference>
<evidence type="ECO:0000259" key="1">
    <source>
        <dbReference type="Pfam" id="PF13672"/>
    </source>
</evidence>
<dbReference type="InterPro" id="IPR036457">
    <property type="entry name" value="PPM-type-like_dom_sf"/>
</dbReference>
<evidence type="ECO:0000313" key="3">
    <source>
        <dbReference type="Proteomes" id="UP000286260"/>
    </source>
</evidence>
<evidence type="ECO:0000313" key="2">
    <source>
        <dbReference type="EMBL" id="RHC90331.1"/>
    </source>
</evidence>
<dbReference type="Gene3D" id="3.60.40.10">
    <property type="entry name" value="PPM-type phosphatase domain"/>
    <property type="match status" value="1"/>
</dbReference>
<dbReference type="AlphaFoldDB" id="A0A3R6AGC2"/>
<dbReference type="Proteomes" id="UP000286260">
    <property type="component" value="Unassembled WGS sequence"/>
</dbReference>
<proteinExistence type="predicted"/>
<gene>
    <name evidence="2" type="ORF">DW828_02035</name>
</gene>
<accession>A0A3R6AGC2</accession>
<dbReference type="RefSeq" id="WP_122131790.1">
    <property type="nucleotide sequence ID" value="NZ_JAASIN010000038.1"/>
</dbReference>
<reference evidence="2 3" key="1">
    <citation type="submission" date="2018-08" db="EMBL/GenBank/DDBJ databases">
        <title>A genome reference for cultivated species of the human gut microbiota.</title>
        <authorList>
            <person name="Zou Y."/>
            <person name="Xue W."/>
            <person name="Luo G."/>
        </authorList>
    </citation>
    <scope>NUCLEOTIDE SEQUENCE [LARGE SCALE GENOMIC DNA]</scope>
    <source>
        <strain evidence="2 3">AM34-17</strain>
    </source>
</reference>
<comment type="caution">
    <text evidence="2">The sequence shown here is derived from an EMBL/GenBank/DDBJ whole genome shotgun (WGS) entry which is preliminary data.</text>
</comment>
<dbReference type="EMBL" id="QSII01000001">
    <property type="protein sequence ID" value="RHC90331.1"/>
    <property type="molecule type" value="Genomic_DNA"/>
</dbReference>
<name>A0A3R6AGC2_9BACT</name>
<feature type="domain" description="PPM-type phosphatase" evidence="1">
    <location>
        <begin position="20"/>
        <end position="268"/>
    </location>
</feature>